<dbReference type="PIRSF" id="PIRSF006630">
    <property type="entry name" value="NADS_GAT"/>
    <property type="match status" value="1"/>
</dbReference>
<evidence type="ECO:0000256" key="10">
    <source>
        <dbReference type="RuleBase" id="RU003811"/>
    </source>
</evidence>
<dbReference type="Proteomes" id="UP000216361">
    <property type="component" value="Unassembled WGS sequence"/>
</dbReference>
<evidence type="ECO:0000313" key="13">
    <source>
        <dbReference type="Proteomes" id="UP000216361"/>
    </source>
</evidence>
<evidence type="ECO:0000256" key="9">
    <source>
        <dbReference type="PROSITE-ProRule" id="PRU10139"/>
    </source>
</evidence>
<comment type="caution">
    <text evidence="7">Lacks conserved residue(s) required for the propagation of feature annotation.</text>
</comment>
<evidence type="ECO:0000256" key="5">
    <source>
        <dbReference type="ARBA" id="ARBA00022840"/>
    </source>
</evidence>
<dbReference type="InterPro" id="IPR000132">
    <property type="entry name" value="Nitrilase/CN_hydratase_CS"/>
</dbReference>
<dbReference type="PANTHER" id="PTHR23090:SF9">
    <property type="entry name" value="GLUTAMINE-DEPENDENT NAD(+) SYNTHETASE"/>
    <property type="match status" value="1"/>
</dbReference>
<evidence type="ECO:0000256" key="6">
    <source>
        <dbReference type="ARBA" id="ARBA00023027"/>
    </source>
</evidence>
<dbReference type="GO" id="GO:0009435">
    <property type="term" value="P:NAD+ biosynthetic process"/>
    <property type="evidence" value="ECO:0007669"/>
    <property type="project" value="UniProtKB-UniRule"/>
</dbReference>
<dbReference type="SUPFAM" id="SSF52402">
    <property type="entry name" value="Adenine nucleotide alpha hydrolases-like"/>
    <property type="match status" value="1"/>
</dbReference>
<feature type="active site" description="Proton acceptor" evidence="9">
    <location>
        <position position="45"/>
    </location>
</feature>
<evidence type="ECO:0000259" key="11">
    <source>
        <dbReference type="PROSITE" id="PS50263"/>
    </source>
</evidence>
<dbReference type="GO" id="GO:0005524">
    <property type="term" value="F:ATP binding"/>
    <property type="evidence" value="ECO:0007669"/>
    <property type="project" value="UniProtKB-UniRule"/>
</dbReference>
<comment type="similarity">
    <text evidence="2 7 8">In the C-terminal section; belongs to the NAD synthetase family.</text>
</comment>
<dbReference type="EMBL" id="NOXS01000031">
    <property type="protein sequence ID" value="OYQ19502.1"/>
    <property type="molecule type" value="Genomic_DNA"/>
</dbReference>
<keyword evidence="5 7" id="KW-0067">ATP-binding</keyword>
<comment type="similarity">
    <text evidence="10">Belongs to the NAD synthetase family.</text>
</comment>
<dbReference type="Pfam" id="PF00795">
    <property type="entry name" value="CN_hydrolase"/>
    <property type="match status" value="1"/>
</dbReference>
<evidence type="ECO:0000256" key="2">
    <source>
        <dbReference type="ARBA" id="ARBA00007145"/>
    </source>
</evidence>
<feature type="active site" description="For glutaminase activity" evidence="7">
    <location>
        <position position="114"/>
    </location>
</feature>
<feature type="binding site" evidence="7">
    <location>
        <position position="405"/>
    </location>
    <ligand>
        <name>deamido-NAD(+)</name>
        <dbReference type="ChEBI" id="CHEBI:58437"/>
        <note>ligand shared between two neighboring subunits</note>
    </ligand>
</feature>
<dbReference type="Pfam" id="PF02540">
    <property type="entry name" value="NAD_synthase"/>
    <property type="match status" value="1"/>
</dbReference>
<evidence type="ECO:0000256" key="4">
    <source>
        <dbReference type="ARBA" id="ARBA00022741"/>
    </source>
</evidence>
<feature type="binding site" evidence="7">
    <location>
        <position position="400"/>
    </location>
    <ligand>
        <name>ATP</name>
        <dbReference type="ChEBI" id="CHEBI:30616"/>
    </ligand>
</feature>
<dbReference type="InterPro" id="IPR014729">
    <property type="entry name" value="Rossmann-like_a/b/a_fold"/>
</dbReference>
<evidence type="ECO:0000256" key="1">
    <source>
        <dbReference type="ARBA" id="ARBA00005188"/>
    </source>
</evidence>
<gene>
    <name evidence="7" type="primary">nadE</name>
    <name evidence="12" type="ORF">CHR90_08785</name>
</gene>
<comment type="caution">
    <text evidence="12">The sequence shown here is derived from an EMBL/GenBank/DDBJ whole genome shotgun (WGS) entry which is preliminary data.</text>
</comment>
<comment type="catalytic activity">
    <reaction evidence="7 8">
        <text>deamido-NAD(+) + L-glutamine + ATP + H2O = L-glutamate + AMP + diphosphate + NAD(+) + H(+)</text>
        <dbReference type="Rhea" id="RHEA:24384"/>
        <dbReference type="ChEBI" id="CHEBI:15377"/>
        <dbReference type="ChEBI" id="CHEBI:15378"/>
        <dbReference type="ChEBI" id="CHEBI:29985"/>
        <dbReference type="ChEBI" id="CHEBI:30616"/>
        <dbReference type="ChEBI" id="CHEBI:33019"/>
        <dbReference type="ChEBI" id="CHEBI:57540"/>
        <dbReference type="ChEBI" id="CHEBI:58359"/>
        <dbReference type="ChEBI" id="CHEBI:58437"/>
        <dbReference type="ChEBI" id="CHEBI:456215"/>
        <dbReference type="EC" id="6.3.5.1"/>
    </reaction>
</comment>
<keyword evidence="3 7" id="KW-0436">Ligase</keyword>
<proteinExistence type="inferred from homology"/>
<dbReference type="InterPro" id="IPR014445">
    <property type="entry name" value="Gln-dep_NAD_synthase"/>
</dbReference>
<dbReference type="HAMAP" id="MF_02090">
    <property type="entry name" value="NadE_glutamine_dep"/>
    <property type="match status" value="1"/>
</dbReference>
<keyword evidence="4 7" id="KW-0547">Nucleotide-binding</keyword>
<dbReference type="CDD" id="cd07570">
    <property type="entry name" value="GAT_Gln-NAD-synth"/>
    <property type="match status" value="1"/>
</dbReference>
<dbReference type="GO" id="GO:0004359">
    <property type="term" value="F:glutaminase activity"/>
    <property type="evidence" value="ECO:0007669"/>
    <property type="project" value="InterPro"/>
</dbReference>
<dbReference type="GO" id="GO:0003952">
    <property type="term" value="F:NAD+ synthase (glutamine-hydrolyzing) activity"/>
    <property type="evidence" value="ECO:0007669"/>
    <property type="project" value="UniProtKB-UniRule"/>
</dbReference>
<feature type="binding site" evidence="7">
    <location>
        <position position="182"/>
    </location>
    <ligand>
        <name>L-glutamine</name>
        <dbReference type="ChEBI" id="CHEBI:58359"/>
    </ligand>
</feature>
<dbReference type="NCBIfam" id="TIGR00552">
    <property type="entry name" value="nadE"/>
    <property type="match status" value="1"/>
</dbReference>
<dbReference type="GO" id="GO:0000257">
    <property type="term" value="F:nitrilase activity"/>
    <property type="evidence" value="ECO:0007669"/>
    <property type="project" value="UniProtKB-ARBA"/>
</dbReference>
<evidence type="ECO:0000256" key="8">
    <source>
        <dbReference type="PIRNR" id="PIRNR006630"/>
    </source>
</evidence>
<evidence type="ECO:0000256" key="7">
    <source>
        <dbReference type="HAMAP-Rule" id="MF_02090"/>
    </source>
</evidence>
<comment type="function">
    <text evidence="7">Catalyzes the ATP-dependent amidation of deamido-NAD to form NAD. Uses L-glutamine as a nitrogen source.</text>
</comment>
<dbReference type="Gene3D" id="3.40.50.620">
    <property type="entry name" value="HUPs"/>
    <property type="match status" value="1"/>
</dbReference>
<feature type="binding site" evidence="7">
    <location>
        <begin position="293"/>
        <end position="300"/>
    </location>
    <ligand>
        <name>ATP</name>
        <dbReference type="ChEBI" id="CHEBI:30616"/>
    </ligand>
</feature>
<dbReference type="InterPro" id="IPR022310">
    <property type="entry name" value="NAD/GMP_synthase"/>
</dbReference>
<keyword evidence="13" id="KW-1185">Reference proteome</keyword>
<feature type="binding site" evidence="7">
    <location>
        <position position="120"/>
    </location>
    <ligand>
        <name>L-glutamine</name>
        <dbReference type="ChEBI" id="CHEBI:58359"/>
    </ligand>
</feature>
<dbReference type="PANTHER" id="PTHR23090">
    <property type="entry name" value="NH 3 /GLUTAMINE-DEPENDENT NAD + SYNTHETASE"/>
    <property type="match status" value="1"/>
</dbReference>
<dbReference type="CDD" id="cd00553">
    <property type="entry name" value="NAD_synthase"/>
    <property type="match status" value="1"/>
</dbReference>
<feature type="active site" description="Proton acceptor; for glutaminase activity" evidence="7">
    <location>
        <position position="45"/>
    </location>
</feature>
<dbReference type="GO" id="GO:0005737">
    <property type="term" value="C:cytoplasm"/>
    <property type="evidence" value="ECO:0007669"/>
    <property type="project" value="InterPro"/>
</dbReference>
<organism evidence="12 13">
    <name type="scientific">Elstera cyanobacteriorum</name>
    <dbReference type="NCBI Taxonomy" id="2022747"/>
    <lineage>
        <taxon>Bacteria</taxon>
        <taxon>Pseudomonadati</taxon>
        <taxon>Pseudomonadota</taxon>
        <taxon>Alphaproteobacteria</taxon>
        <taxon>Rhodospirillales</taxon>
        <taxon>Rhodospirillaceae</taxon>
        <taxon>Elstera</taxon>
    </lineage>
</organism>
<evidence type="ECO:0000256" key="3">
    <source>
        <dbReference type="ARBA" id="ARBA00022598"/>
    </source>
</evidence>
<feature type="domain" description="CN hydrolase" evidence="11">
    <location>
        <begin position="5"/>
        <end position="246"/>
    </location>
</feature>
<dbReference type="RefSeq" id="WP_094408607.1">
    <property type="nucleotide sequence ID" value="NZ_BMJZ01000004.1"/>
</dbReference>
<dbReference type="AlphaFoldDB" id="A0A255XRG5"/>
<feature type="binding site" evidence="7">
    <location>
        <position position="528"/>
    </location>
    <ligand>
        <name>deamido-NAD(+)</name>
        <dbReference type="ChEBI" id="CHEBI:58437"/>
        <note>ligand shared between two neighboring subunits</note>
    </ligand>
</feature>
<dbReference type="Gene3D" id="3.60.110.10">
    <property type="entry name" value="Carbon-nitrogen hydrolase"/>
    <property type="match status" value="1"/>
</dbReference>
<evidence type="ECO:0000313" key="12">
    <source>
        <dbReference type="EMBL" id="OYQ19502.1"/>
    </source>
</evidence>
<name>A0A255XRG5_9PROT</name>
<dbReference type="FunFam" id="3.40.50.620:FF:000106">
    <property type="entry name" value="Glutamine-dependent NAD(+) synthetase"/>
    <property type="match status" value="1"/>
</dbReference>
<dbReference type="OrthoDB" id="9760188at2"/>
<dbReference type="InterPro" id="IPR003010">
    <property type="entry name" value="C-N_Hydrolase"/>
</dbReference>
<feature type="binding site" evidence="7">
    <location>
        <position position="376"/>
    </location>
    <ligand>
        <name>deamido-NAD(+)</name>
        <dbReference type="ChEBI" id="CHEBI:58437"/>
        <note>ligand shared between two neighboring subunits</note>
    </ligand>
</feature>
<feature type="binding site" evidence="7">
    <location>
        <position position="176"/>
    </location>
    <ligand>
        <name>L-glutamine</name>
        <dbReference type="ChEBI" id="CHEBI:58359"/>
    </ligand>
</feature>
<feature type="active site" description="Nucleophile; for glutaminase activity" evidence="7">
    <location>
        <position position="150"/>
    </location>
</feature>
<dbReference type="EC" id="6.3.5.1" evidence="7 8"/>
<accession>A0A255XRG5</accession>
<dbReference type="PROSITE" id="PS50263">
    <property type="entry name" value="CN_HYDROLASE"/>
    <property type="match status" value="1"/>
</dbReference>
<dbReference type="PROSITE" id="PS00920">
    <property type="entry name" value="NITRIL_CHT_1"/>
    <property type="match status" value="1"/>
</dbReference>
<comment type="pathway">
    <text evidence="1 7 8">Cofactor biosynthesis; NAD(+) biosynthesis; NAD(+) from deamido-NAD(+) (L-Gln route): step 1/1.</text>
</comment>
<dbReference type="InterPro" id="IPR003694">
    <property type="entry name" value="NAD_synthase"/>
</dbReference>
<dbReference type="UniPathway" id="UPA00253">
    <property type="reaction ID" value="UER00334"/>
</dbReference>
<dbReference type="SUPFAM" id="SSF56317">
    <property type="entry name" value="Carbon-nitrogen hydrolase"/>
    <property type="match status" value="1"/>
</dbReference>
<keyword evidence="6 7" id="KW-0520">NAD</keyword>
<protein>
    <recommendedName>
        <fullName evidence="7 8">Glutamine-dependent NAD(+) synthetase</fullName>
        <ecNumber evidence="7 8">6.3.5.1</ecNumber>
    </recommendedName>
    <alternativeName>
        <fullName evidence="7 8">NAD(+) synthase [glutamine-hydrolyzing]</fullName>
    </alternativeName>
</protein>
<reference evidence="12 13" key="1">
    <citation type="submission" date="2017-07" db="EMBL/GenBank/DDBJ databases">
        <title>Elstera cyanobacteriorum sp. nov., a novel bacterium isolated from cyanobacterial aggregates in a eutrophic lake.</title>
        <authorList>
            <person name="Cai H."/>
        </authorList>
    </citation>
    <scope>NUCLEOTIDE SEQUENCE [LARGE SCALE GENOMIC DNA]</scope>
    <source>
        <strain evidence="12 13">TH019</strain>
    </source>
</reference>
<dbReference type="InterPro" id="IPR036526">
    <property type="entry name" value="C-N_Hydrolase_sf"/>
</dbReference>
<dbReference type="GO" id="GO:0008795">
    <property type="term" value="F:NAD+ synthase activity"/>
    <property type="evidence" value="ECO:0007669"/>
    <property type="project" value="UniProtKB-UniRule"/>
</dbReference>
<sequence>MTDRLTLALAQVNPHVGDLAGNAALIRATRAEAAKTGVDLVVFGELTLCGYPPEDLVLRPQFLADCRALLEELAAETADGGSALLVGVPLDQGGYPCNCVALLDGGKIAAIRVKHDLPNYGVFDEKRVFAPGPIPGPILFRGVKLGVPICEDMWTPDVCEALAEMGAEILIVPNGSPFEDGKADERLSLAVARIGETALPLVYVNQVGGQDEMVFDGASFAVDADCKTVLTLPAFQSALGRLTLTRGADGRIALSSDQPPAPALGREEALYTAMVVALRDYVNKNRFPGVILGLSGGIDSALAAAIAVDGLGAGRVTAVMMPSPYTSQESLDDAAGVAMRLGITLHSVTIGPAMAAFGEMLAPLTQGRAADTTEENIQSRARGVTLMALSNKLGAMVLSTGNKSEMAVGYATLYGDMCGGYAVLKDLYKTDVFAVSRWRNHTAPAGALGPMIGSETLVMPETVITKPPTAELKPNQTDQDTLPPYDVLDAILTGIIEDQKSRAELVAAGFDEALVTRVWGMLDRAEYKRRQAAPGVKLTRRSFGRERRYPITNGYRGG</sequence>
<dbReference type="NCBIfam" id="NF010588">
    <property type="entry name" value="PRK13981.1"/>
    <property type="match status" value="1"/>
</dbReference>